<dbReference type="EMBL" id="JAAMPI010000140">
    <property type="protein sequence ID" value="KAF4635117.1"/>
    <property type="molecule type" value="Genomic_DNA"/>
</dbReference>
<evidence type="ECO:0000313" key="1">
    <source>
        <dbReference type="EMBL" id="KAF4635117.1"/>
    </source>
</evidence>
<protein>
    <submittedName>
        <fullName evidence="1">Uncharacterized protein</fullName>
    </submittedName>
</protein>
<gene>
    <name evidence="1" type="ORF">G7Y89_g2984</name>
</gene>
<reference evidence="1 2" key="1">
    <citation type="submission" date="2020-03" db="EMBL/GenBank/DDBJ databases">
        <title>Draft Genome Sequence of Cudoniella acicularis.</title>
        <authorList>
            <person name="Buettner E."/>
            <person name="Kellner H."/>
        </authorList>
    </citation>
    <scope>NUCLEOTIDE SEQUENCE [LARGE SCALE GENOMIC DNA]</scope>
    <source>
        <strain evidence="1 2">DSM 108380</strain>
    </source>
</reference>
<evidence type="ECO:0000313" key="2">
    <source>
        <dbReference type="Proteomes" id="UP000566819"/>
    </source>
</evidence>
<organism evidence="1 2">
    <name type="scientific">Cudoniella acicularis</name>
    <dbReference type="NCBI Taxonomy" id="354080"/>
    <lineage>
        <taxon>Eukaryota</taxon>
        <taxon>Fungi</taxon>
        <taxon>Dikarya</taxon>
        <taxon>Ascomycota</taxon>
        <taxon>Pezizomycotina</taxon>
        <taxon>Leotiomycetes</taxon>
        <taxon>Helotiales</taxon>
        <taxon>Tricladiaceae</taxon>
        <taxon>Cudoniella</taxon>
    </lineage>
</organism>
<dbReference type="OrthoDB" id="5288704at2759"/>
<keyword evidence="2" id="KW-1185">Reference proteome</keyword>
<sequence length="278" mass="29257">MPSDSNITSGTLFHDCLDSGKTWEQCRLSVAHLSQPPTKRVDNPSSSPFHDCLDSGKSWEQCRLVVQPYHASLARGVEVIDTKALTVREPLFDDVINAVGKSWKGKETCYSVNNLGQTAWLTNTVVEGLKSPACGAAVNAALAAGGTGVGKYVTKANGWKQGKLGPVGVVGVNFLLSVALKGDLNSFGVDVSNLGNTLCGIGVDHLTGDQECIAARKSFMKKTEHMSVNGGEFNVAPSGEEPSIDNSGLCTNCILSMVLEAANAIDKDGTNVIPFTGN</sequence>
<dbReference type="AlphaFoldDB" id="A0A8H4RSA1"/>
<dbReference type="Proteomes" id="UP000566819">
    <property type="component" value="Unassembled WGS sequence"/>
</dbReference>
<comment type="caution">
    <text evidence="1">The sequence shown here is derived from an EMBL/GenBank/DDBJ whole genome shotgun (WGS) entry which is preliminary data.</text>
</comment>
<accession>A0A8H4RSA1</accession>
<proteinExistence type="predicted"/>
<name>A0A8H4RSA1_9HELO</name>